<feature type="binding site" evidence="13">
    <location>
        <begin position="360"/>
        <end position="362"/>
    </location>
    <ligand>
        <name>IMP</name>
        <dbReference type="ChEBI" id="CHEBI:58053"/>
    </ligand>
</feature>
<proteinExistence type="inferred from homology"/>
<feature type="binding site" description="in other chain" evidence="13 16">
    <location>
        <position position="327"/>
    </location>
    <ligand>
        <name>K(+)</name>
        <dbReference type="ChEBI" id="CHEBI:29103"/>
        <note>ligand shared between two tetrameric partners</note>
    </ligand>
</feature>
<feature type="binding site" evidence="13">
    <location>
        <position position="325"/>
    </location>
    <ligand>
        <name>IMP</name>
        <dbReference type="ChEBI" id="CHEBI:58053"/>
    </ligand>
</feature>
<dbReference type="FunFam" id="3.20.20.70:FF:000007">
    <property type="entry name" value="Chromosome 19 SCAF14664, whole genome shotgun sequence"/>
    <property type="match status" value="1"/>
</dbReference>
<dbReference type="GO" id="GO:0006183">
    <property type="term" value="P:GTP biosynthetic process"/>
    <property type="evidence" value="ECO:0007669"/>
    <property type="project" value="TreeGrafter"/>
</dbReference>
<dbReference type="InterPro" id="IPR005990">
    <property type="entry name" value="IMP_DH"/>
</dbReference>
<dbReference type="SMART" id="SM01240">
    <property type="entry name" value="IMPDH"/>
    <property type="match status" value="1"/>
</dbReference>
<name>A0A8J4SVJ6_9TREM</name>
<evidence type="ECO:0000313" key="21">
    <source>
        <dbReference type="EMBL" id="KAF5399191.1"/>
    </source>
</evidence>
<dbReference type="Pfam" id="PF00571">
    <property type="entry name" value="CBS"/>
    <property type="match status" value="1"/>
</dbReference>
<feature type="active site" description="Thioimidate intermediate" evidence="13 14">
    <location>
        <position position="327"/>
    </location>
</feature>
<feature type="binding site" evidence="13">
    <location>
        <begin position="407"/>
        <end position="411"/>
    </location>
    <ligand>
        <name>IMP</name>
        <dbReference type="ChEBI" id="CHEBI:58053"/>
    </ligand>
</feature>
<organism evidence="21 22">
    <name type="scientific">Paragonimus heterotremus</name>
    <dbReference type="NCBI Taxonomy" id="100268"/>
    <lineage>
        <taxon>Eukaryota</taxon>
        <taxon>Metazoa</taxon>
        <taxon>Spiralia</taxon>
        <taxon>Lophotrochozoa</taxon>
        <taxon>Platyhelminthes</taxon>
        <taxon>Trematoda</taxon>
        <taxon>Digenea</taxon>
        <taxon>Plagiorchiida</taxon>
        <taxon>Troglotremata</taxon>
        <taxon>Troglotrematidae</taxon>
        <taxon>Paragonimus</taxon>
    </lineage>
</organism>
<comment type="similarity">
    <text evidence="3 13 18">Belongs to the IMPDH/GMPR family.</text>
</comment>
<keyword evidence="11 17" id="KW-0129">CBS domain</keyword>
<comment type="function">
    <text evidence="13">Catalyzes the conversion of inosine 5'-phosphate (IMP) to xanthosine 5'-phosphate (XMP), the first committed and rate-limiting step in the de novo synthesis of guanine nucleotides, and therefore plays an important role in the regulation of cell growth.</text>
</comment>
<evidence type="ECO:0000256" key="17">
    <source>
        <dbReference type="PROSITE-ProRule" id="PRU00703"/>
    </source>
</evidence>
<evidence type="ECO:0000313" key="22">
    <source>
        <dbReference type="Proteomes" id="UP000748531"/>
    </source>
</evidence>
<evidence type="ECO:0000256" key="19">
    <source>
        <dbReference type="RuleBase" id="RU003928"/>
    </source>
</evidence>
<dbReference type="SMART" id="SM00116">
    <property type="entry name" value="CBS"/>
    <property type="match status" value="2"/>
</dbReference>
<reference evidence="21" key="1">
    <citation type="submission" date="2019-05" db="EMBL/GenBank/DDBJ databases">
        <title>Annotation for the trematode Paragonimus heterotremus.</title>
        <authorList>
            <person name="Choi Y.-J."/>
        </authorList>
    </citation>
    <scope>NUCLEOTIDE SEQUENCE</scope>
    <source>
        <strain evidence="21">LC</strain>
    </source>
</reference>
<evidence type="ECO:0000256" key="5">
    <source>
        <dbReference type="ARBA" id="ARBA00022723"/>
    </source>
</evidence>
<gene>
    <name evidence="21" type="ORF">PHET_07733</name>
</gene>
<comment type="subunit">
    <text evidence="13">Homotetramer.</text>
</comment>
<dbReference type="HAMAP" id="MF_01964">
    <property type="entry name" value="IMPDH"/>
    <property type="match status" value="1"/>
</dbReference>
<protein>
    <recommendedName>
        <fullName evidence="13 19">Inosine-5'-monophosphate dehydrogenase</fullName>
        <shortName evidence="13">IMP dehydrogenase</shortName>
        <shortName evidence="13">IMPD</shortName>
        <shortName evidence="13">IMPDH</shortName>
        <ecNumber evidence="13 19">1.1.1.205</ecNumber>
    </recommendedName>
</protein>
<evidence type="ECO:0000259" key="20">
    <source>
        <dbReference type="PROSITE" id="PS51371"/>
    </source>
</evidence>
<dbReference type="PANTHER" id="PTHR11911">
    <property type="entry name" value="INOSINE-5-MONOPHOSPHATE DEHYDROGENASE RELATED"/>
    <property type="match status" value="1"/>
</dbReference>
<dbReference type="EMBL" id="LUCH01004273">
    <property type="protein sequence ID" value="KAF5399191.1"/>
    <property type="molecule type" value="Genomic_DNA"/>
</dbReference>
<dbReference type="SUPFAM" id="SSF51412">
    <property type="entry name" value="Inosine monophosphate dehydrogenase (IMPDH)"/>
    <property type="match status" value="2"/>
</dbReference>
<dbReference type="GO" id="GO:0000166">
    <property type="term" value="F:nucleotide binding"/>
    <property type="evidence" value="ECO:0007669"/>
    <property type="project" value="UniProtKB-UniRule"/>
</dbReference>
<evidence type="ECO:0000256" key="11">
    <source>
        <dbReference type="ARBA" id="ARBA00023122"/>
    </source>
</evidence>
<keyword evidence="9 13" id="KW-0560">Oxidoreductase</keyword>
<dbReference type="InterPro" id="IPR013785">
    <property type="entry name" value="Aldolase_TIM"/>
</dbReference>
<comment type="caution">
    <text evidence="21">The sequence shown here is derived from an EMBL/GenBank/DDBJ whole genome shotgun (WGS) entry which is preliminary data.</text>
</comment>
<comment type="activity regulation">
    <text evidence="13">Mycophenolic acid (MPA) is a non-competitive inhibitor that prevents formation of the closed enzyme conformation by binding to the same site as the amobile flap. In contrast, mizoribine monophosphate (MZP) is a competitive inhibitor that induces the closed conformation. MPA is a potent inhibitor of mammalian IMPDHs but a poor inhibitor of the bacterial enzymes. MZP is a more potent inhibitor of bacterial IMPDH.</text>
</comment>
<feature type="binding site" evidence="13">
    <location>
        <position position="437"/>
    </location>
    <ligand>
        <name>IMP</name>
        <dbReference type="ChEBI" id="CHEBI:58053"/>
    </ligand>
</feature>
<evidence type="ECO:0000256" key="7">
    <source>
        <dbReference type="ARBA" id="ARBA00022755"/>
    </source>
</evidence>
<dbReference type="Proteomes" id="UP000748531">
    <property type="component" value="Unassembled WGS sequence"/>
</dbReference>
<keyword evidence="7 13" id="KW-0658">Purine biosynthesis</keyword>
<dbReference type="PROSITE" id="PS51371">
    <property type="entry name" value="CBS"/>
    <property type="match status" value="2"/>
</dbReference>
<keyword evidence="6 13" id="KW-0332">GMP biosynthesis</keyword>
<evidence type="ECO:0000256" key="3">
    <source>
        <dbReference type="ARBA" id="ARBA00005502"/>
    </source>
</evidence>
<dbReference type="NCBIfam" id="TIGR01302">
    <property type="entry name" value="IMP_dehydrog"/>
    <property type="match status" value="1"/>
</dbReference>
<dbReference type="Gene3D" id="3.20.20.70">
    <property type="entry name" value="Aldolase class I"/>
    <property type="match status" value="1"/>
</dbReference>
<comment type="subcellular location">
    <subcellularLocation>
        <location evidence="2 13">Cytoplasm</location>
    </subcellularLocation>
</comment>
<evidence type="ECO:0000256" key="15">
    <source>
        <dbReference type="PIRSR" id="PIRSR000130-3"/>
    </source>
</evidence>
<feature type="active site" description="Proton acceptor" evidence="13 14">
    <location>
        <position position="425"/>
    </location>
</feature>
<comment type="cofactor">
    <cofactor evidence="1 13">
        <name>K(+)</name>
        <dbReference type="ChEBI" id="CHEBI:29103"/>
    </cofactor>
</comment>
<dbReference type="AlphaFoldDB" id="A0A8J4SVJ6"/>
<evidence type="ECO:0000256" key="16">
    <source>
        <dbReference type="PIRSR" id="PIRSR000130-4"/>
    </source>
</evidence>
<dbReference type="GO" id="GO:0006177">
    <property type="term" value="P:GMP biosynthetic process"/>
    <property type="evidence" value="ECO:0007669"/>
    <property type="project" value="UniProtKB-UniRule"/>
</dbReference>
<evidence type="ECO:0000256" key="18">
    <source>
        <dbReference type="RuleBase" id="RU003927"/>
    </source>
</evidence>
<comment type="catalytic activity">
    <reaction evidence="12 13 19">
        <text>IMP + NAD(+) + H2O = XMP + NADH + H(+)</text>
        <dbReference type="Rhea" id="RHEA:11708"/>
        <dbReference type="ChEBI" id="CHEBI:15377"/>
        <dbReference type="ChEBI" id="CHEBI:15378"/>
        <dbReference type="ChEBI" id="CHEBI:57464"/>
        <dbReference type="ChEBI" id="CHEBI:57540"/>
        <dbReference type="ChEBI" id="CHEBI:57945"/>
        <dbReference type="ChEBI" id="CHEBI:58053"/>
        <dbReference type="EC" id="1.1.1.205"/>
    </reaction>
</comment>
<evidence type="ECO:0000256" key="12">
    <source>
        <dbReference type="ARBA" id="ARBA00048028"/>
    </source>
</evidence>
<evidence type="ECO:0000256" key="14">
    <source>
        <dbReference type="PIRSR" id="PIRSR000130-1"/>
    </source>
</evidence>
<feature type="binding site" evidence="13 15">
    <location>
        <begin position="270"/>
        <end position="272"/>
    </location>
    <ligand>
        <name>NAD(+)</name>
        <dbReference type="ChEBI" id="CHEBI:57540"/>
    </ligand>
</feature>
<dbReference type="EC" id="1.1.1.205" evidence="13 19"/>
<dbReference type="CDD" id="cd04601">
    <property type="entry name" value="CBS_pair_IMPDH"/>
    <property type="match status" value="1"/>
</dbReference>
<dbReference type="OrthoDB" id="416622at2759"/>
<keyword evidence="22" id="KW-1185">Reference proteome</keyword>
<dbReference type="InterPro" id="IPR001093">
    <property type="entry name" value="IMP_DH_GMPRt"/>
</dbReference>
<dbReference type="PROSITE" id="PS00487">
    <property type="entry name" value="IMP_DH_GMP_RED"/>
    <property type="match status" value="1"/>
</dbReference>
<evidence type="ECO:0000256" key="8">
    <source>
        <dbReference type="ARBA" id="ARBA00022958"/>
    </source>
</evidence>
<dbReference type="InterPro" id="IPR015875">
    <property type="entry name" value="IMP_DH/GMP_Rdtase_CS"/>
</dbReference>
<comment type="pathway">
    <text evidence="13 19">Purine metabolism; XMP biosynthesis via de novo pathway; XMP from IMP: step 1/1.</text>
</comment>
<feature type="binding site" description="in other chain" evidence="13 16">
    <location>
        <position position="322"/>
    </location>
    <ligand>
        <name>K(+)</name>
        <dbReference type="ChEBI" id="CHEBI:29103"/>
        <note>ligand shared between two tetrameric partners</note>
    </ligand>
</feature>
<comment type="caution">
    <text evidence="13">Lacks conserved residue(s) required for the propagation of feature annotation.</text>
</comment>
<feature type="binding site" description="in other chain" evidence="13 16">
    <location>
        <position position="324"/>
    </location>
    <ligand>
        <name>K(+)</name>
        <dbReference type="ChEBI" id="CHEBI:29103"/>
        <note>ligand shared between two tetrameric partners</note>
    </ligand>
</feature>
<feature type="domain" description="CBS" evidence="20">
    <location>
        <begin position="110"/>
        <end position="169"/>
    </location>
</feature>
<evidence type="ECO:0000256" key="4">
    <source>
        <dbReference type="ARBA" id="ARBA00022490"/>
    </source>
</evidence>
<evidence type="ECO:0000256" key="13">
    <source>
        <dbReference type="HAMAP-Rule" id="MF_03156"/>
    </source>
</evidence>
<evidence type="ECO:0000256" key="2">
    <source>
        <dbReference type="ARBA" id="ARBA00004496"/>
    </source>
</evidence>
<dbReference type="PIRSF" id="PIRSF000130">
    <property type="entry name" value="IMPDH"/>
    <property type="match status" value="1"/>
</dbReference>
<dbReference type="GO" id="GO:0003938">
    <property type="term" value="F:IMP dehydrogenase activity"/>
    <property type="evidence" value="ECO:0007669"/>
    <property type="project" value="UniProtKB-UniRule"/>
</dbReference>
<dbReference type="PANTHER" id="PTHR11911:SF111">
    <property type="entry name" value="INOSINE-5'-MONOPHOSPHATE DEHYDROGENASE"/>
    <property type="match status" value="1"/>
</dbReference>
<dbReference type="GO" id="GO:0005737">
    <property type="term" value="C:cytoplasm"/>
    <property type="evidence" value="ECO:0007669"/>
    <property type="project" value="UniProtKB-SubCell"/>
</dbReference>
<accession>A0A8J4SVJ6</accession>
<dbReference type="InterPro" id="IPR000644">
    <property type="entry name" value="CBS_dom"/>
</dbReference>
<feature type="domain" description="CBS" evidence="20">
    <location>
        <begin position="175"/>
        <end position="233"/>
    </location>
</feature>
<evidence type="ECO:0000256" key="10">
    <source>
        <dbReference type="ARBA" id="ARBA00023027"/>
    </source>
</evidence>
<dbReference type="UniPathway" id="UPA00601">
    <property type="reaction ID" value="UER00295"/>
</dbReference>
<evidence type="ECO:0000256" key="1">
    <source>
        <dbReference type="ARBA" id="ARBA00001958"/>
    </source>
</evidence>
<feature type="binding site" evidence="13">
    <location>
        <position position="492"/>
    </location>
    <ligand>
        <name>K(+)</name>
        <dbReference type="ChEBI" id="CHEBI:29103"/>
        <note>ligand shared between two tetrameric partners</note>
    </ligand>
</feature>
<dbReference type="CDD" id="cd00381">
    <property type="entry name" value="IMPDH"/>
    <property type="match status" value="1"/>
</dbReference>
<feature type="binding site" evidence="13">
    <location>
        <begin position="383"/>
        <end position="384"/>
    </location>
    <ligand>
        <name>IMP</name>
        <dbReference type="ChEBI" id="CHEBI:58053"/>
    </ligand>
</feature>
<sequence length="510" mass="54562">MSQGAGDIIQADGCSAAELFSNAIGLTYNDIILLPGYVHMNSDDIDISSRLTRQVCLKVPFVASPMDTVTESNMAIAMALCGGVGVIHNNCSIGFQSGEVRKTKKYKQGFILDPIVVSPTCTVAELIQIKKKNGFSGIPVTDTGKLGGRLVGLVTLRDIDFVGPECVDRPVQEFMTPFDELTTADAGVTLPEANKILQGSKRGKLPIINRNRELVALISRTDSKKTTDFPYASKDCSQQLLVGAAVSTHKCDFERVKALVETGVDFLVLDSSQGNSVYQLDMLKQIKSAYPNLSIIGGNVVTSAQAKNLIDAGADGLRIGMGSGSICITQEVTAVGRSQAKAVYKVSEYARKYDVPCVADGGIQNAGHIVKAFSLGASTVMMGGLLAGTSEAPGEYFFSDGVRLKKYRGMGSLEAMETHSSSQARYYNEAQRIKVAQGVSGSIMDRGSVHQLVPYLVAGVQHGMQQIGASSLAHLVQMTTTGLLRFEHRSSSAQMEGGVHGLYSYEKRLF</sequence>
<feature type="binding site" evidence="13 15">
    <location>
        <begin position="320"/>
        <end position="322"/>
    </location>
    <ligand>
        <name>NAD(+)</name>
        <dbReference type="ChEBI" id="CHEBI:57540"/>
    </ligand>
</feature>
<keyword evidence="5 13" id="KW-0479">Metal-binding</keyword>
<dbReference type="Pfam" id="PF00478">
    <property type="entry name" value="IMPDH"/>
    <property type="match status" value="1"/>
</dbReference>
<evidence type="ECO:0000256" key="6">
    <source>
        <dbReference type="ARBA" id="ARBA00022749"/>
    </source>
</evidence>
<keyword evidence="8 13" id="KW-0630">Potassium</keyword>
<dbReference type="GO" id="GO:0046872">
    <property type="term" value="F:metal ion binding"/>
    <property type="evidence" value="ECO:0007669"/>
    <property type="project" value="UniProtKB-UniRule"/>
</dbReference>
<keyword evidence="10 13" id="KW-0520">NAD</keyword>
<evidence type="ECO:0000256" key="9">
    <source>
        <dbReference type="ARBA" id="ARBA00023002"/>
    </source>
</evidence>
<keyword evidence="4 13" id="KW-0963">Cytoplasm</keyword>